<reference evidence="8" key="1">
    <citation type="submission" date="2021-06" db="EMBL/GenBank/DDBJ databases">
        <authorList>
            <person name="Kallberg Y."/>
            <person name="Tangrot J."/>
            <person name="Rosling A."/>
        </authorList>
    </citation>
    <scope>NUCLEOTIDE SEQUENCE</scope>
    <source>
        <strain evidence="8">FL130A</strain>
    </source>
</reference>
<comment type="similarity">
    <text evidence="2">Belongs to the nucleobase:cation symporter-2 (NCS2) (TC 2.A.40) family. Azg-like subfamily.</text>
</comment>
<dbReference type="GO" id="GO:0005886">
    <property type="term" value="C:plasma membrane"/>
    <property type="evidence" value="ECO:0007669"/>
    <property type="project" value="TreeGrafter"/>
</dbReference>
<comment type="subcellular location">
    <subcellularLocation>
        <location evidence="1">Endomembrane system</location>
        <topology evidence="1">Multi-pass membrane protein</topology>
    </subcellularLocation>
</comment>
<feature type="transmembrane region" description="Helical" evidence="7">
    <location>
        <begin position="178"/>
        <end position="197"/>
    </location>
</feature>
<dbReference type="GO" id="GO:0005345">
    <property type="term" value="F:purine nucleobase transmembrane transporter activity"/>
    <property type="evidence" value="ECO:0007669"/>
    <property type="project" value="TreeGrafter"/>
</dbReference>
<dbReference type="GO" id="GO:0015854">
    <property type="term" value="P:guanine transport"/>
    <property type="evidence" value="ECO:0007669"/>
    <property type="project" value="TreeGrafter"/>
</dbReference>
<dbReference type="GO" id="GO:0015853">
    <property type="term" value="P:adenine transport"/>
    <property type="evidence" value="ECO:0007669"/>
    <property type="project" value="TreeGrafter"/>
</dbReference>
<keyword evidence="5 7" id="KW-1133">Transmembrane helix</keyword>
<sequence length="599" mass="64459">MISKLNKCVASSQFGRYFKLENSGAKKSRENTKFTTELRAGVATFITMAYILSVNATIIADSGGPCECKTYTESDTFPCMNDEEYAKCVMIVKKDLITATAAISCICTAIFGLLANLPFALAPGMGINAYFAYTMVGKHGSGKLTYGTALSVVFMEGILLFILSLLGIRQKLAKLVPMSIRAAIGVGIGLFLTITSFQKSSGIGLISYDPKSLLTLGGCPDKYYNSDGSCDGHYLESGTTWLGILGFFIIQIMAMYQVKGAILFGILFVSIISWIRNSPITYFPDTPEGAIVFDYKNKDVWIALSTLLCVDILDTTAGLYYISKFAGLDKQNGDFKGSKFAFFCDAISISLSAIFGSSPTTVYIESCVGIAEGGRTGITALATSICFFISLFFAPLFASFPPWATGPALLILGVMMTSSVKDINWIYPGDAVPAFLTIAVIPFSMNISYGTIAGISTYILINGFVWVLETVSRGKISPPEKNLKEPFLDKLDNSGAINQRQNSKFTTELRAGILTFVTMAFILSVIAVFVADSGGPCVCKLPVYVNISVETLCFNYPDYTSCITTVKKDMITATAATSCLASGLMGLFANLPFGLATGW</sequence>
<evidence type="ECO:0000256" key="6">
    <source>
        <dbReference type="ARBA" id="ARBA00023136"/>
    </source>
</evidence>
<evidence type="ECO:0000256" key="5">
    <source>
        <dbReference type="ARBA" id="ARBA00022989"/>
    </source>
</evidence>
<dbReference type="AlphaFoldDB" id="A0A9N9GX98"/>
<dbReference type="OrthoDB" id="431212at2759"/>
<feature type="transmembrane region" description="Helical" evidence="7">
    <location>
        <begin position="376"/>
        <end position="397"/>
    </location>
</feature>
<feature type="transmembrane region" description="Helical" evidence="7">
    <location>
        <begin position="300"/>
        <end position="322"/>
    </location>
</feature>
<dbReference type="PANTHER" id="PTHR43337">
    <property type="entry name" value="XANTHINE/URACIL PERMEASE C887.17-RELATED"/>
    <property type="match status" value="1"/>
</dbReference>
<keyword evidence="9" id="KW-1185">Reference proteome</keyword>
<feature type="transmembrane region" description="Helical" evidence="7">
    <location>
        <begin position="509"/>
        <end position="531"/>
    </location>
</feature>
<keyword evidence="6 7" id="KW-0472">Membrane</keyword>
<gene>
    <name evidence="8" type="ORF">ALEPTO_LOCUS9444</name>
</gene>
<evidence type="ECO:0000256" key="7">
    <source>
        <dbReference type="SAM" id="Phobius"/>
    </source>
</evidence>
<keyword evidence="3" id="KW-0813">Transport</keyword>
<feature type="transmembrane region" description="Helical" evidence="7">
    <location>
        <begin position="144"/>
        <end position="166"/>
    </location>
</feature>
<comment type="caution">
    <text evidence="8">The sequence shown here is derived from an EMBL/GenBank/DDBJ whole genome shotgun (WGS) entry which is preliminary data.</text>
</comment>
<feature type="transmembrane region" description="Helical" evidence="7">
    <location>
        <begin position="342"/>
        <end position="364"/>
    </location>
</feature>
<evidence type="ECO:0000313" key="8">
    <source>
        <dbReference type="EMBL" id="CAG8633409.1"/>
    </source>
</evidence>
<feature type="transmembrane region" description="Helical" evidence="7">
    <location>
        <begin position="447"/>
        <end position="468"/>
    </location>
</feature>
<organism evidence="8 9">
    <name type="scientific">Ambispora leptoticha</name>
    <dbReference type="NCBI Taxonomy" id="144679"/>
    <lineage>
        <taxon>Eukaryota</taxon>
        <taxon>Fungi</taxon>
        <taxon>Fungi incertae sedis</taxon>
        <taxon>Mucoromycota</taxon>
        <taxon>Glomeromycotina</taxon>
        <taxon>Glomeromycetes</taxon>
        <taxon>Archaeosporales</taxon>
        <taxon>Ambisporaceae</taxon>
        <taxon>Ambispora</taxon>
    </lineage>
</organism>
<name>A0A9N9GX98_9GLOM</name>
<evidence type="ECO:0000256" key="4">
    <source>
        <dbReference type="ARBA" id="ARBA00022692"/>
    </source>
</evidence>
<evidence type="ECO:0000256" key="1">
    <source>
        <dbReference type="ARBA" id="ARBA00004127"/>
    </source>
</evidence>
<dbReference type="Pfam" id="PF00860">
    <property type="entry name" value="Xan_ur_permease"/>
    <property type="match status" value="1"/>
</dbReference>
<dbReference type="InterPro" id="IPR006043">
    <property type="entry name" value="NCS2"/>
</dbReference>
<dbReference type="EMBL" id="CAJVPS010007290">
    <property type="protein sequence ID" value="CAG8633409.1"/>
    <property type="molecule type" value="Genomic_DNA"/>
</dbReference>
<feature type="transmembrane region" description="Helical" evidence="7">
    <location>
        <begin position="96"/>
        <end position="115"/>
    </location>
</feature>
<evidence type="ECO:0000256" key="2">
    <source>
        <dbReference type="ARBA" id="ARBA00005697"/>
    </source>
</evidence>
<protein>
    <submittedName>
        <fullName evidence="8">4389_t:CDS:1</fullName>
    </submittedName>
</protein>
<proteinExistence type="inferred from homology"/>
<dbReference type="GO" id="GO:0012505">
    <property type="term" value="C:endomembrane system"/>
    <property type="evidence" value="ECO:0007669"/>
    <property type="project" value="UniProtKB-SubCell"/>
</dbReference>
<evidence type="ECO:0000256" key="3">
    <source>
        <dbReference type="ARBA" id="ARBA00022448"/>
    </source>
</evidence>
<accession>A0A9N9GX98</accession>
<dbReference type="PANTHER" id="PTHR43337:SF1">
    <property type="entry name" value="XANTHINE_URACIL PERMEASE C887.17-RELATED"/>
    <property type="match status" value="1"/>
</dbReference>
<evidence type="ECO:0000313" key="9">
    <source>
        <dbReference type="Proteomes" id="UP000789508"/>
    </source>
</evidence>
<dbReference type="InterPro" id="IPR045018">
    <property type="entry name" value="Azg-like"/>
</dbReference>
<dbReference type="Proteomes" id="UP000789508">
    <property type="component" value="Unassembled WGS sequence"/>
</dbReference>
<keyword evidence="4 7" id="KW-0812">Transmembrane</keyword>